<accession>A0AAN6F0J5</accession>
<comment type="caution">
    <text evidence="3">The sequence shown here is derived from an EMBL/GenBank/DDBJ whole genome shotgun (WGS) entry which is preliminary data.</text>
</comment>
<dbReference type="Gene3D" id="3.40.50.300">
    <property type="entry name" value="P-loop containing nucleotide triphosphate hydrolases"/>
    <property type="match status" value="1"/>
</dbReference>
<dbReference type="GO" id="GO:0016301">
    <property type="term" value="F:kinase activity"/>
    <property type="evidence" value="ECO:0007669"/>
    <property type="project" value="InterPro"/>
</dbReference>
<organism evidence="3 4">
    <name type="scientific">Exophiala dermatitidis</name>
    <name type="common">Black yeast-like fungus</name>
    <name type="synonym">Wangiella dermatitidis</name>
    <dbReference type="NCBI Taxonomy" id="5970"/>
    <lineage>
        <taxon>Eukaryota</taxon>
        <taxon>Fungi</taxon>
        <taxon>Dikarya</taxon>
        <taxon>Ascomycota</taxon>
        <taxon>Pezizomycotina</taxon>
        <taxon>Eurotiomycetes</taxon>
        <taxon>Chaetothyriomycetidae</taxon>
        <taxon>Chaetothyriales</taxon>
        <taxon>Herpotrichiellaceae</taxon>
        <taxon>Exophiala</taxon>
    </lineage>
</organism>
<dbReference type="InterPro" id="IPR027417">
    <property type="entry name" value="P-loop_NTPase"/>
</dbReference>
<dbReference type="InterPro" id="IPR006083">
    <property type="entry name" value="PRK/URK"/>
</dbReference>
<evidence type="ECO:0000259" key="2">
    <source>
        <dbReference type="Pfam" id="PF00485"/>
    </source>
</evidence>
<reference evidence="3" key="1">
    <citation type="submission" date="2023-01" db="EMBL/GenBank/DDBJ databases">
        <title>Exophiala dermititidis isolated from Cystic Fibrosis Patient.</title>
        <authorList>
            <person name="Kurbessoian T."/>
            <person name="Crocker A."/>
            <person name="Murante D."/>
            <person name="Hogan D.A."/>
            <person name="Stajich J.E."/>
        </authorList>
    </citation>
    <scope>NUCLEOTIDE SEQUENCE</scope>
    <source>
        <strain evidence="3">Ex8</strain>
    </source>
</reference>
<dbReference type="Proteomes" id="UP001161757">
    <property type="component" value="Unassembled WGS sequence"/>
</dbReference>
<evidence type="ECO:0000313" key="3">
    <source>
        <dbReference type="EMBL" id="KAJ8994219.1"/>
    </source>
</evidence>
<dbReference type="EMBL" id="JAJGCB010000003">
    <property type="protein sequence ID" value="KAJ8994219.1"/>
    <property type="molecule type" value="Genomic_DNA"/>
</dbReference>
<sequence>MDSTYAQLAEQICEAAAAKHPGRLLVGIAGPPGCGKTTIANHVVRLINGDNNGTYGIHSPASHKKEPYRCRAQAVPMDGFHYTRAYLDTLPNREEAYIRRGAPWTFDVDAILKFVRHLAESAKLAPSKRPTILAPSFDHAVKDPKADDVEISPDTSIVLLDGNYLLLDEDKWRDISGMLDLRIFVNVEPEVARERVAKRHVAAGIEPTLEKGHERFDRNDGINGDLIRRKLVGCDLVVQSVDSPHSEQPAAVNSATGSAGTGVAAQAGGYTTQKEQPKQQQQQGQTLPTGSGSRSLPARMTAIEVV</sequence>
<dbReference type="SUPFAM" id="SSF52540">
    <property type="entry name" value="P-loop containing nucleoside triphosphate hydrolases"/>
    <property type="match status" value="1"/>
</dbReference>
<name>A0AAN6F0J5_EXODE</name>
<evidence type="ECO:0000313" key="4">
    <source>
        <dbReference type="Proteomes" id="UP001161757"/>
    </source>
</evidence>
<proteinExistence type="predicted"/>
<gene>
    <name evidence="3" type="ORF">HRR80_002714</name>
</gene>
<feature type="region of interest" description="Disordered" evidence="1">
    <location>
        <begin position="242"/>
        <end position="306"/>
    </location>
</feature>
<dbReference type="PANTHER" id="PTHR10285">
    <property type="entry name" value="URIDINE KINASE"/>
    <property type="match status" value="1"/>
</dbReference>
<feature type="compositionally biased region" description="Low complexity" evidence="1">
    <location>
        <begin position="255"/>
        <end position="290"/>
    </location>
</feature>
<dbReference type="AlphaFoldDB" id="A0AAN6F0J5"/>
<protein>
    <recommendedName>
        <fullName evidence="2">Phosphoribulokinase/uridine kinase domain-containing protein</fullName>
    </recommendedName>
</protein>
<evidence type="ECO:0000256" key="1">
    <source>
        <dbReference type="SAM" id="MobiDB-lite"/>
    </source>
</evidence>
<dbReference type="Pfam" id="PF00485">
    <property type="entry name" value="PRK"/>
    <property type="match status" value="1"/>
</dbReference>
<dbReference type="GO" id="GO:0005524">
    <property type="term" value="F:ATP binding"/>
    <property type="evidence" value="ECO:0007669"/>
    <property type="project" value="InterPro"/>
</dbReference>
<feature type="domain" description="Phosphoribulokinase/uridine kinase" evidence="2">
    <location>
        <begin position="26"/>
        <end position="195"/>
    </location>
</feature>